<protein>
    <submittedName>
        <fullName evidence="2">Uncharacterized protein</fullName>
    </submittedName>
</protein>
<dbReference type="Proteomes" id="UP000186817">
    <property type="component" value="Unassembled WGS sequence"/>
</dbReference>
<feature type="region of interest" description="Disordered" evidence="1">
    <location>
        <begin position="58"/>
        <end position="91"/>
    </location>
</feature>
<dbReference type="AlphaFoldDB" id="A0A1Q9BTM2"/>
<comment type="caution">
    <text evidence="2">The sequence shown here is derived from an EMBL/GenBank/DDBJ whole genome shotgun (WGS) entry which is preliminary data.</text>
</comment>
<gene>
    <name evidence="2" type="ORF">AK812_SmicGene46555</name>
</gene>
<organism evidence="2 3">
    <name type="scientific">Symbiodinium microadriaticum</name>
    <name type="common">Dinoflagellate</name>
    <name type="synonym">Zooxanthella microadriatica</name>
    <dbReference type="NCBI Taxonomy" id="2951"/>
    <lineage>
        <taxon>Eukaryota</taxon>
        <taxon>Sar</taxon>
        <taxon>Alveolata</taxon>
        <taxon>Dinophyceae</taxon>
        <taxon>Suessiales</taxon>
        <taxon>Symbiodiniaceae</taxon>
        <taxon>Symbiodinium</taxon>
    </lineage>
</organism>
<evidence type="ECO:0000256" key="1">
    <source>
        <dbReference type="SAM" id="MobiDB-lite"/>
    </source>
</evidence>
<dbReference type="EMBL" id="LSRX01004365">
    <property type="protein sequence ID" value="OLP74026.1"/>
    <property type="molecule type" value="Genomic_DNA"/>
</dbReference>
<proteinExistence type="predicted"/>
<reference evidence="2 3" key="1">
    <citation type="submission" date="2016-02" db="EMBL/GenBank/DDBJ databases">
        <title>Genome analysis of coral dinoflagellate symbionts highlights evolutionary adaptations to a symbiotic lifestyle.</title>
        <authorList>
            <person name="Aranda M."/>
            <person name="Li Y."/>
            <person name="Liew Y.J."/>
            <person name="Baumgarten S."/>
            <person name="Simakov O."/>
            <person name="Wilson M."/>
            <person name="Piel J."/>
            <person name="Ashoor H."/>
            <person name="Bougouffa S."/>
            <person name="Bajic V.B."/>
            <person name="Ryu T."/>
            <person name="Ravasi T."/>
            <person name="Bayer T."/>
            <person name="Micklem G."/>
            <person name="Kim H."/>
            <person name="Bhak J."/>
            <person name="Lajeunesse T.C."/>
            <person name="Voolstra C.R."/>
        </authorList>
    </citation>
    <scope>NUCLEOTIDE SEQUENCE [LARGE SCALE GENOMIC DNA]</scope>
    <source>
        <strain evidence="2 3">CCMP2467</strain>
    </source>
</reference>
<keyword evidence="3" id="KW-1185">Reference proteome</keyword>
<evidence type="ECO:0000313" key="3">
    <source>
        <dbReference type="Proteomes" id="UP000186817"/>
    </source>
</evidence>
<feature type="compositionally biased region" description="Low complexity" evidence="1">
    <location>
        <begin position="77"/>
        <end position="91"/>
    </location>
</feature>
<evidence type="ECO:0000313" key="2">
    <source>
        <dbReference type="EMBL" id="OLP74026.1"/>
    </source>
</evidence>
<sequence>MVGRRRWYPPPWTKGPDYTSLETVQTRTDHLPDRVVILRDKMDETLQLLADMKTQMEYDRARADDAQHSSPSGWQQPASTPAPAPTTSAPTMLNLDEQVPMTMGRPVLTPLTLPDGRVNCIPSAMLSQMLGGAL</sequence>
<accession>A0A1Q9BTM2</accession>
<feature type="compositionally biased region" description="Basic and acidic residues" evidence="1">
    <location>
        <begin position="58"/>
        <end position="67"/>
    </location>
</feature>
<name>A0A1Q9BTM2_SYMMI</name>